<dbReference type="Proteomes" id="UP000242474">
    <property type="component" value="Unassembled WGS sequence"/>
</dbReference>
<sequence>MNLEQLFAVKDKVVVVTGGGSGIGLMITTGFIKNGAKVYIVSRKAKILNKVATELTSMGSGECIGLTCDLQDYEQIQRLSEELQLREPNGINVLVNNSGATWGTATIEEYPDTAFNKVLGLNLQRVFTLTQLLLPLLEKKAKDIKPSCVINIGSIDGIMVPTLVTPAYAASKAAVHHLTKVLAANLGNKNITVNAVAPGPFQSHMMKATLESLHDVIITNIPMRRIGTPEDMAAVCLYLASRAGAYVNGAIIPVDGGALVSNQQYSPNL</sequence>
<gene>
    <name evidence="4" type="ORF">COEREDRAFT_74269</name>
</gene>
<accession>A0A2G5BB75</accession>
<keyword evidence="3" id="KW-0560">Oxidoreductase</keyword>
<evidence type="ECO:0000256" key="3">
    <source>
        <dbReference type="ARBA" id="ARBA00023002"/>
    </source>
</evidence>
<dbReference type="InterPro" id="IPR002347">
    <property type="entry name" value="SDR_fam"/>
</dbReference>
<organism evidence="4 5">
    <name type="scientific">Coemansia reversa (strain ATCC 12441 / NRRL 1564)</name>
    <dbReference type="NCBI Taxonomy" id="763665"/>
    <lineage>
        <taxon>Eukaryota</taxon>
        <taxon>Fungi</taxon>
        <taxon>Fungi incertae sedis</taxon>
        <taxon>Zoopagomycota</taxon>
        <taxon>Kickxellomycotina</taxon>
        <taxon>Kickxellomycetes</taxon>
        <taxon>Kickxellales</taxon>
        <taxon>Kickxellaceae</taxon>
        <taxon>Coemansia</taxon>
    </lineage>
</organism>
<dbReference type="AlphaFoldDB" id="A0A2G5BB75"/>
<dbReference type="GO" id="GO:0016491">
    <property type="term" value="F:oxidoreductase activity"/>
    <property type="evidence" value="ECO:0007669"/>
    <property type="project" value="UniProtKB-KW"/>
</dbReference>
<dbReference type="InterPro" id="IPR036291">
    <property type="entry name" value="NAD(P)-bd_dom_sf"/>
</dbReference>
<evidence type="ECO:0000313" key="4">
    <source>
        <dbReference type="EMBL" id="PIA15967.1"/>
    </source>
</evidence>
<dbReference type="InterPro" id="IPR020904">
    <property type="entry name" value="Sc_DH/Rdtase_CS"/>
</dbReference>
<comment type="similarity">
    <text evidence="1">Belongs to the short-chain dehydrogenases/reductases (SDR) family.</text>
</comment>
<dbReference type="PANTHER" id="PTHR43618">
    <property type="entry name" value="7-ALPHA-HYDROXYSTEROID DEHYDROGENASE"/>
    <property type="match status" value="1"/>
</dbReference>
<dbReference type="EMBL" id="KZ303503">
    <property type="protein sequence ID" value="PIA15967.1"/>
    <property type="molecule type" value="Genomic_DNA"/>
</dbReference>
<dbReference type="Pfam" id="PF13561">
    <property type="entry name" value="adh_short_C2"/>
    <property type="match status" value="1"/>
</dbReference>
<reference evidence="4 5" key="1">
    <citation type="journal article" date="2015" name="Genome Biol. Evol.">
        <title>Phylogenomic analyses indicate that early fungi evolved digesting cell walls of algal ancestors of land plants.</title>
        <authorList>
            <person name="Chang Y."/>
            <person name="Wang S."/>
            <person name="Sekimoto S."/>
            <person name="Aerts A.L."/>
            <person name="Choi C."/>
            <person name="Clum A."/>
            <person name="LaButti K.M."/>
            <person name="Lindquist E.A."/>
            <person name="Yee Ngan C."/>
            <person name="Ohm R.A."/>
            <person name="Salamov A.A."/>
            <person name="Grigoriev I.V."/>
            <person name="Spatafora J.W."/>
            <person name="Berbee M.L."/>
        </authorList>
    </citation>
    <scope>NUCLEOTIDE SEQUENCE [LARGE SCALE GENOMIC DNA]</scope>
    <source>
        <strain evidence="4 5">NRRL 1564</strain>
    </source>
</reference>
<name>A0A2G5BB75_COERN</name>
<proteinExistence type="inferred from homology"/>
<dbReference type="STRING" id="763665.A0A2G5BB75"/>
<dbReference type="Gene3D" id="3.40.50.720">
    <property type="entry name" value="NAD(P)-binding Rossmann-like Domain"/>
    <property type="match status" value="1"/>
</dbReference>
<evidence type="ECO:0000313" key="5">
    <source>
        <dbReference type="Proteomes" id="UP000242474"/>
    </source>
</evidence>
<keyword evidence="2" id="KW-0521">NADP</keyword>
<dbReference type="PRINTS" id="PR00080">
    <property type="entry name" value="SDRFAMILY"/>
</dbReference>
<dbReference type="SUPFAM" id="SSF51735">
    <property type="entry name" value="NAD(P)-binding Rossmann-fold domains"/>
    <property type="match status" value="1"/>
</dbReference>
<dbReference type="PRINTS" id="PR00081">
    <property type="entry name" value="GDHRDH"/>
</dbReference>
<keyword evidence="5" id="KW-1185">Reference proteome</keyword>
<dbReference type="InterPro" id="IPR052178">
    <property type="entry name" value="Sec_Metab_Biosynth_SDR"/>
</dbReference>
<dbReference type="PANTHER" id="PTHR43618:SF17">
    <property type="entry name" value="RHAMNOLIPIDS BIOSYNTHESIS 3-OXOACYL-[ACYL-CARRIER-PROTEIN] REDUCTASE"/>
    <property type="match status" value="1"/>
</dbReference>
<dbReference type="OrthoDB" id="294295at2759"/>
<dbReference type="PROSITE" id="PS00061">
    <property type="entry name" value="ADH_SHORT"/>
    <property type="match status" value="1"/>
</dbReference>
<evidence type="ECO:0000256" key="1">
    <source>
        <dbReference type="ARBA" id="ARBA00006484"/>
    </source>
</evidence>
<protein>
    <submittedName>
        <fullName evidence="4">Oxidoreductase</fullName>
    </submittedName>
</protein>
<dbReference type="FunFam" id="3.40.50.720:FF:000084">
    <property type="entry name" value="Short-chain dehydrogenase reductase"/>
    <property type="match status" value="1"/>
</dbReference>
<evidence type="ECO:0000256" key="2">
    <source>
        <dbReference type="ARBA" id="ARBA00022857"/>
    </source>
</evidence>